<dbReference type="RefSeq" id="XP_009267206.1">
    <property type="nucleotide sequence ID" value="XM_009268931.1"/>
</dbReference>
<keyword evidence="3" id="KW-0067">ATP-binding</keyword>
<gene>
    <name evidence="7" type="ORF">J056_003715</name>
</gene>
<dbReference type="SUPFAM" id="SSF48334">
    <property type="entry name" value="DNA repair protein MutS, domain III"/>
    <property type="match status" value="1"/>
</dbReference>
<dbReference type="InterPro" id="IPR011184">
    <property type="entry name" value="DNA_mismatch_repair_Msh2"/>
</dbReference>
<dbReference type="GO" id="GO:0140664">
    <property type="term" value="F:ATP-dependent DNA damage sensor activity"/>
    <property type="evidence" value="ECO:0007669"/>
    <property type="project" value="InterPro"/>
</dbReference>
<evidence type="ECO:0000256" key="4">
    <source>
        <dbReference type="ARBA" id="ARBA00023125"/>
    </source>
</evidence>
<dbReference type="GO" id="GO:0005634">
    <property type="term" value="C:nucleus"/>
    <property type="evidence" value="ECO:0007669"/>
    <property type="project" value="TreeGrafter"/>
</dbReference>
<proteinExistence type="inferred from homology"/>
<dbReference type="GO" id="GO:0005524">
    <property type="term" value="F:ATP binding"/>
    <property type="evidence" value="ECO:0007669"/>
    <property type="project" value="UniProtKB-KW"/>
</dbReference>
<feature type="domain" description="DNA mismatch repair proteins mutS family" evidence="6">
    <location>
        <begin position="739"/>
        <end position="755"/>
    </location>
</feature>
<dbReference type="SMART" id="SM00534">
    <property type="entry name" value="MUTSac"/>
    <property type="match status" value="1"/>
</dbReference>
<evidence type="ECO:0000256" key="5">
    <source>
        <dbReference type="SAM" id="MobiDB-lite"/>
    </source>
</evidence>
<feature type="compositionally biased region" description="Polar residues" evidence="5">
    <location>
        <begin position="636"/>
        <end position="650"/>
    </location>
</feature>
<dbReference type="AlphaFoldDB" id="R9AIK1"/>
<dbReference type="PROSITE" id="PS00486">
    <property type="entry name" value="DNA_MISMATCH_REPAIR_2"/>
    <property type="match status" value="1"/>
</dbReference>
<dbReference type="GO" id="GO:0051026">
    <property type="term" value="P:chiasma assembly"/>
    <property type="evidence" value="ECO:0007669"/>
    <property type="project" value="TreeGrafter"/>
</dbReference>
<keyword evidence="4" id="KW-0238">DNA-binding</keyword>
<evidence type="ECO:0000313" key="8">
    <source>
        <dbReference type="Proteomes" id="UP000014064"/>
    </source>
</evidence>
<dbReference type="GeneID" id="20376667"/>
<keyword evidence="2" id="KW-0547">Nucleotide-binding</keyword>
<evidence type="ECO:0000256" key="2">
    <source>
        <dbReference type="ARBA" id="ARBA00022741"/>
    </source>
</evidence>
<dbReference type="Gene3D" id="1.10.1420.10">
    <property type="match status" value="1"/>
</dbReference>
<protein>
    <submittedName>
        <fullName evidence="7">MutS protein-like protein 5</fullName>
    </submittedName>
</protein>
<dbReference type="Pfam" id="PF05192">
    <property type="entry name" value="MutS_III"/>
    <property type="match status" value="1"/>
</dbReference>
<dbReference type="Gene3D" id="3.40.50.300">
    <property type="entry name" value="P-loop containing nucleotide triphosphate hydrolases"/>
    <property type="match status" value="1"/>
</dbReference>
<evidence type="ECO:0000259" key="6">
    <source>
        <dbReference type="PROSITE" id="PS00486"/>
    </source>
</evidence>
<dbReference type="PIRSF" id="PIRSF005813">
    <property type="entry name" value="MSH2"/>
    <property type="match status" value="1"/>
</dbReference>
<accession>R9AIK1</accession>
<dbReference type="InterPro" id="IPR036187">
    <property type="entry name" value="DNA_mismatch_repair_MutS_sf"/>
</dbReference>
<name>R9AIK1_WALI9</name>
<organism evidence="7 8">
    <name type="scientific">Wallemia ichthyophaga (strain EXF-994 / CBS 113033)</name>
    <dbReference type="NCBI Taxonomy" id="1299270"/>
    <lineage>
        <taxon>Eukaryota</taxon>
        <taxon>Fungi</taxon>
        <taxon>Dikarya</taxon>
        <taxon>Basidiomycota</taxon>
        <taxon>Wallemiomycotina</taxon>
        <taxon>Wallemiomycetes</taxon>
        <taxon>Wallemiales</taxon>
        <taxon>Wallemiaceae</taxon>
        <taxon>Wallemia</taxon>
    </lineage>
</organism>
<dbReference type="GO" id="GO:0030983">
    <property type="term" value="F:mismatched DNA binding"/>
    <property type="evidence" value="ECO:0007669"/>
    <property type="project" value="InterPro"/>
</dbReference>
<dbReference type="PANTHER" id="PTHR11361">
    <property type="entry name" value="DNA MISMATCH REPAIR PROTEIN MUTS FAMILY MEMBER"/>
    <property type="match status" value="1"/>
</dbReference>
<evidence type="ECO:0000256" key="3">
    <source>
        <dbReference type="ARBA" id="ARBA00022840"/>
    </source>
</evidence>
<dbReference type="eggNOG" id="KOG0221">
    <property type="taxonomic scope" value="Eukaryota"/>
</dbReference>
<dbReference type="PANTHER" id="PTHR11361:SF20">
    <property type="entry name" value="MUTS PROTEIN HOMOLOG 5"/>
    <property type="match status" value="1"/>
</dbReference>
<dbReference type="OMA" id="CSVYFMP"/>
<dbReference type="GO" id="GO:0006298">
    <property type="term" value="P:mismatch repair"/>
    <property type="evidence" value="ECO:0007669"/>
    <property type="project" value="InterPro"/>
</dbReference>
<sequence>MLDKRYERYAGMRRDATSQLSQAEIDADDVEDEKITLAISAHKDEIAVASFDTLTHKIRVMQDTPDSSSHHLITTILHQLQPDEVYCSLTAPESLIDAVELFIASVKTNAVLHLNPWKDFAYDPSKSRILQLNLSNIEWSNDLPVTPTATPQSAFQQQSVDMSAMDERSKEIYLSGLINFDFKLSVGAVGCLILTLQRHLAQEAPEAITSACCRVEDLAVVGLETWQVDKVMQIDNDALMALGVFADEQHASMHSNKSKEGLSLFNLLSETKTHSGTQLLQRRLRQPSCDVKVINNRLDAIAILIHPQNVNAVAAMRKSLSKVGKGVNVLHVFNSLKVGKTSYRFFSCLVQLTVLAQEQYEIIASLAVLESKQLILDILTAFDISTCHTTREAIMFAVDFVESKRSRRLIIADGFDDDLDTIRHKYDSIDSLLSQIALQIYDETPPGVAEEINVVYFPQIGYLIAIDVVNNHYEDVEDKDMIGARIGWVYQFMTESVVYFKSDRMFELDAHLGDLATMIADRETEIAYDLSQFVLSYTKELSKMAAAIAELDILLALTRISELNSFSKPLIATTPIIRISEGRHPLQEMCVNDFVQNDTFFKKTSETRIRVDDDIDIIESRGTAPSASHTPAPRTPTHQLSSFSATGSDRQTSVQLNNSAMVITGANGSGKSVYLKQVGLIVIMAQIGCYVPAESATIGLVDKLFTRIMCKESSSKMQSAFMIDLAQVTHAMRNATGRSLVLMDEFGKGTLPSDGAGIFAASVNHLVKRGDDCPFVIATTHFHDLWGSGYINMDAPITVAHMRVKSGRDENGKPVLTHLHKLELELSMDSGAFDCALVNNIPAEIVDRGRYISQLYLLDTLDEVALENLDAEPSEEVLEAQAIMKRFLEWDIQHAYTNNSDPNAIIQHVNDSIIEGVIVFD</sequence>
<dbReference type="InterPro" id="IPR027417">
    <property type="entry name" value="P-loop_NTPase"/>
</dbReference>
<dbReference type="SUPFAM" id="SSF52540">
    <property type="entry name" value="P-loop containing nucleoside triphosphate hydrolases"/>
    <property type="match status" value="1"/>
</dbReference>
<dbReference type="EMBL" id="KE007228">
    <property type="protein sequence ID" value="EOR02039.1"/>
    <property type="molecule type" value="Genomic_DNA"/>
</dbReference>
<dbReference type="OrthoDB" id="29596at2759"/>
<evidence type="ECO:0000313" key="7">
    <source>
        <dbReference type="EMBL" id="EOR02039.1"/>
    </source>
</evidence>
<dbReference type="InterPro" id="IPR000432">
    <property type="entry name" value="DNA_mismatch_repair_MutS_C"/>
</dbReference>
<dbReference type="KEGG" id="wic:J056_003715"/>
<dbReference type="HOGENOM" id="CLU_002472_8_0_1"/>
<dbReference type="InterPro" id="IPR045076">
    <property type="entry name" value="MutS"/>
</dbReference>
<dbReference type="SMART" id="SM00533">
    <property type="entry name" value="MUTSd"/>
    <property type="match status" value="1"/>
</dbReference>
<feature type="region of interest" description="Disordered" evidence="5">
    <location>
        <begin position="622"/>
        <end position="650"/>
    </location>
</feature>
<reference evidence="8" key="1">
    <citation type="journal article" date="2013" name="BMC Genomics">
        <title>Genome and transcriptome sequencing of the halophilic fungus Wallemia ichthyophaga: haloadaptations present and absent.</title>
        <authorList>
            <person name="Zajc J."/>
            <person name="Liu Y."/>
            <person name="Dai W."/>
            <person name="Yang Z."/>
            <person name="Hu J."/>
            <person name="Gostincar C."/>
            <person name="Gunde-Cimerman N."/>
        </authorList>
    </citation>
    <scope>NUCLEOTIDE SEQUENCE [LARGE SCALE GENOMIC DNA]</scope>
    <source>
        <strain evidence="8">EXF-994 / CBS 113033</strain>
    </source>
</reference>
<dbReference type="Pfam" id="PF00488">
    <property type="entry name" value="MutS_V"/>
    <property type="match status" value="1"/>
</dbReference>
<dbReference type="STRING" id="1299270.R9AIK1"/>
<dbReference type="Proteomes" id="UP000014064">
    <property type="component" value="Unassembled WGS sequence"/>
</dbReference>
<comment type="similarity">
    <text evidence="1">Belongs to the DNA mismatch repair MutS family.</text>
</comment>
<evidence type="ECO:0000256" key="1">
    <source>
        <dbReference type="ARBA" id="ARBA00006271"/>
    </source>
</evidence>
<keyword evidence="8" id="KW-1185">Reference proteome</keyword>
<dbReference type="InterPro" id="IPR007696">
    <property type="entry name" value="DNA_mismatch_repair_MutS_core"/>
</dbReference>